<sequence>MSAYPIQCNPIHVRVQRKHIEMHNEICDSKVTENVNPILTQEAIAVDETNPNALPTIHKYQVIGHHGNAFIDRWFQPEGAVIDLSEALRSSHNPLSSVMYRIPSLLNFRVRRHSM</sequence>
<dbReference type="EMBL" id="BTRK01000006">
    <property type="protein sequence ID" value="GMR62244.1"/>
    <property type="molecule type" value="Genomic_DNA"/>
</dbReference>
<comment type="caution">
    <text evidence="1">The sequence shown here is derived from an EMBL/GenBank/DDBJ whole genome shotgun (WGS) entry which is preliminary data.</text>
</comment>
<evidence type="ECO:0000313" key="1">
    <source>
        <dbReference type="EMBL" id="GMR62244.1"/>
    </source>
</evidence>
<evidence type="ECO:0000313" key="2">
    <source>
        <dbReference type="Proteomes" id="UP001328107"/>
    </source>
</evidence>
<dbReference type="AlphaFoldDB" id="A0AAN5DHW3"/>
<gene>
    <name evidence="1" type="ORF">PMAYCL1PPCAC_32439</name>
</gene>
<name>A0AAN5DHW3_9BILA</name>
<organism evidence="1 2">
    <name type="scientific">Pristionchus mayeri</name>
    <dbReference type="NCBI Taxonomy" id="1317129"/>
    <lineage>
        <taxon>Eukaryota</taxon>
        <taxon>Metazoa</taxon>
        <taxon>Ecdysozoa</taxon>
        <taxon>Nematoda</taxon>
        <taxon>Chromadorea</taxon>
        <taxon>Rhabditida</taxon>
        <taxon>Rhabditina</taxon>
        <taxon>Diplogasteromorpha</taxon>
        <taxon>Diplogasteroidea</taxon>
        <taxon>Neodiplogasteridae</taxon>
        <taxon>Pristionchus</taxon>
    </lineage>
</organism>
<proteinExistence type="predicted"/>
<keyword evidence="2" id="KW-1185">Reference proteome</keyword>
<reference evidence="2" key="1">
    <citation type="submission" date="2022-10" db="EMBL/GenBank/DDBJ databases">
        <title>Genome assembly of Pristionchus species.</title>
        <authorList>
            <person name="Yoshida K."/>
            <person name="Sommer R.J."/>
        </authorList>
    </citation>
    <scope>NUCLEOTIDE SEQUENCE [LARGE SCALE GENOMIC DNA]</scope>
    <source>
        <strain evidence="2">RS5460</strain>
    </source>
</reference>
<protein>
    <submittedName>
        <fullName evidence="1">Uncharacterized protein</fullName>
    </submittedName>
</protein>
<dbReference type="Proteomes" id="UP001328107">
    <property type="component" value="Unassembled WGS sequence"/>
</dbReference>
<accession>A0AAN5DHW3</accession>